<comment type="caution">
    <text evidence="2">The sequence shown here is derived from an EMBL/GenBank/DDBJ whole genome shotgun (WGS) entry which is preliminary data.</text>
</comment>
<dbReference type="PANTHER" id="PTHR46289">
    <property type="entry name" value="52 KDA REPRESSOR OF THE INHIBITOR OF THE PROTEIN KINASE-LIKE PROTEIN-RELATED"/>
    <property type="match status" value="1"/>
</dbReference>
<feature type="compositionally biased region" description="Low complexity" evidence="1">
    <location>
        <begin position="39"/>
        <end position="57"/>
    </location>
</feature>
<dbReference type="EMBL" id="QBIY01011651">
    <property type="protein sequence ID" value="RXN30167.1"/>
    <property type="molecule type" value="Genomic_DNA"/>
</dbReference>
<accession>A0A498NFH6</accession>
<evidence type="ECO:0000313" key="2">
    <source>
        <dbReference type="EMBL" id="RXN30167.1"/>
    </source>
</evidence>
<proteinExistence type="predicted"/>
<name>A0A498NFH6_LABRO</name>
<evidence type="ECO:0000256" key="1">
    <source>
        <dbReference type="SAM" id="MobiDB-lite"/>
    </source>
</evidence>
<feature type="region of interest" description="Disordered" evidence="1">
    <location>
        <begin position="128"/>
        <end position="147"/>
    </location>
</feature>
<evidence type="ECO:0000313" key="3">
    <source>
        <dbReference type="Proteomes" id="UP000290572"/>
    </source>
</evidence>
<protein>
    <submittedName>
        <fullName evidence="2">Zinc finger MYM-type 1-like protein</fullName>
    </submittedName>
</protein>
<dbReference type="AlphaFoldDB" id="A0A498NFH6"/>
<dbReference type="PANTHER" id="PTHR46289:SF17">
    <property type="entry name" value="HAT C-TERMINAL DIMERISATION DOMAIN-CONTAINING PROTEIN"/>
    <property type="match status" value="1"/>
</dbReference>
<organism evidence="2 3">
    <name type="scientific">Labeo rohita</name>
    <name type="common">Indian major carp</name>
    <name type="synonym">Cyprinus rohita</name>
    <dbReference type="NCBI Taxonomy" id="84645"/>
    <lineage>
        <taxon>Eukaryota</taxon>
        <taxon>Metazoa</taxon>
        <taxon>Chordata</taxon>
        <taxon>Craniata</taxon>
        <taxon>Vertebrata</taxon>
        <taxon>Euteleostomi</taxon>
        <taxon>Actinopterygii</taxon>
        <taxon>Neopterygii</taxon>
        <taxon>Teleostei</taxon>
        <taxon>Ostariophysi</taxon>
        <taxon>Cypriniformes</taxon>
        <taxon>Cyprinidae</taxon>
        <taxon>Labeoninae</taxon>
        <taxon>Labeonini</taxon>
        <taxon>Labeo</taxon>
    </lineage>
</organism>
<feature type="region of interest" description="Disordered" evidence="1">
    <location>
        <begin position="1"/>
        <end position="59"/>
    </location>
</feature>
<reference evidence="2 3" key="1">
    <citation type="submission" date="2018-03" db="EMBL/GenBank/DDBJ databases">
        <title>Draft genome sequence of Rohu Carp (Labeo rohita).</title>
        <authorList>
            <person name="Das P."/>
            <person name="Kushwaha B."/>
            <person name="Joshi C.G."/>
            <person name="Kumar D."/>
            <person name="Nagpure N.S."/>
            <person name="Sahoo L."/>
            <person name="Das S.P."/>
            <person name="Bit A."/>
            <person name="Patnaik S."/>
            <person name="Meher P.K."/>
            <person name="Jayasankar P."/>
            <person name="Koringa P.G."/>
            <person name="Patel N.V."/>
            <person name="Hinsu A.T."/>
            <person name="Kumar R."/>
            <person name="Pandey M."/>
            <person name="Agarwal S."/>
            <person name="Srivastava S."/>
            <person name="Singh M."/>
            <person name="Iquebal M.A."/>
            <person name="Jaiswal S."/>
            <person name="Angadi U.B."/>
            <person name="Kumar N."/>
            <person name="Raza M."/>
            <person name="Shah T.M."/>
            <person name="Rai A."/>
            <person name="Jena J.K."/>
        </authorList>
    </citation>
    <scope>NUCLEOTIDE SEQUENCE [LARGE SCALE GENOMIC DNA]</scope>
    <source>
        <strain evidence="2">DASCIFA01</strain>
        <tissue evidence="2">Testis</tissue>
    </source>
</reference>
<sequence length="338" mass="38250">MAQKHISEFFAEPKQTKKRPSLDPTDQLDKEADLELMPSGQPTSSSYNSSSKASTTSAPDLGSEAMLIQAIFEPCESVARSLQHTKASALGALKCAELLERRMEALRDDAVVDKTLQTVSSEGLKMPDEKRMTKTPTRYRHTAEPEAESQVAQHSLWRREFYEAVDLVRAEVKRRFDQDGMKRAALRENVPITAANKKQIVDVDSVHLPHQIDKQRLEIQLKMMGDLYSDSIDTVKDITTTMSKLHPQTRALFKEVENPIKLCLSLPISAASSERTFFALRRVKTWLRTKRKRLTHLALMHVHGDILDSLDIDALMRDFISISPERKATFGVLHTGRQ</sequence>
<dbReference type="InterPro" id="IPR052958">
    <property type="entry name" value="IFN-induced_PKR_regulator"/>
</dbReference>
<gene>
    <name evidence="2" type="ORF">ROHU_017903</name>
</gene>
<dbReference type="Proteomes" id="UP000290572">
    <property type="component" value="Unassembled WGS sequence"/>
</dbReference>
<dbReference type="STRING" id="84645.A0A498NFH6"/>
<keyword evidence="3" id="KW-1185">Reference proteome</keyword>